<dbReference type="EMBL" id="GBRH01188945">
    <property type="protein sequence ID" value="JAE08951.1"/>
    <property type="molecule type" value="Transcribed_RNA"/>
</dbReference>
<proteinExistence type="predicted"/>
<protein>
    <submittedName>
        <fullName evidence="2">Uncharacterized protein</fullName>
    </submittedName>
</protein>
<evidence type="ECO:0000313" key="2">
    <source>
        <dbReference type="EMBL" id="JAE08951.1"/>
    </source>
</evidence>
<reference evidence="2" key="2">
    <citation type="journal article" date="2015" name="Data Brief">
        <title>Shoot transcriptome of the giant reed, Arundo donax.</title>
        <authorList>
            <person name="Barrero R.A."/>
            <person name="Guerrero F.D."/>
            <person name="Moolhuijzen P."/>
            <person name="Goolsby J.A."/>
            <person name="Tidwell J."/>
            <person name="Bellgard S.E."/>
            <person name="Bellgard M.I."/>
        </authorList>
    </citation>
    <scope>NUCLEOTIDE SEQUENCE</scope>
    <source>
        <tissue evidence="2">Shoot tissue taken approximately 20 cm above the soil surface</tissue>
    </source>
</reference>
<keyword evidence="1" id="KW-0812">Transmembrane</keyword>
<keyword evidence="1" id="KW-1133">Transmembrane helix</keyword>
<dbReference type="AlphaFoldDB" id="A0A0A9FFN2"/>
<name>A0A0A9FFN2_ARUDO</name>
<accession>A0A0A9FFN2</accession>
<organism evidence="2">
    <name type="scientific">Arundo donax</name>
    <name type="common">Giant reed</name>
    <name type="synonym">Donax arundinaceus</name>
    <dbReference type="NCBI Taxonomy" id="35708"/>
    <lineage>
        <taxon>Eukaryota</taxon>
        <taxon>Viridiplantae</taxon>
        <taxon>Streptophyta</taxon>
        <taxon>Embryophyta</taxon>
        <taxon>Tracheophyta</taxon>
        <taxon>Spermatophyta</taxon>
        <taxon>Magnoliopsida</taxon>
        <taxon>Liliopsida</taxon>
        <taxon>Poales</taxon>
        <taxon>Poaceae</taxon>
        <taxon>PACMAD clade</taxon>
        <taxon>Arundinoideae</taxon>
        <taxon>Arundineae</taxon>
        <taxon>Arundo</taxon>
    </lineage>
</organism>
<sequence>MARFGQFTCKLSYTMLLPCIYFLIVQICASSFILPVSIVLISCTRVFENHERKLMWWCLGECSTHFFWSNL</sequence>
<evidence type="ECO:0000256" key="1">
    <source>
        <dbReference type="SAM" id="Phobius"/>
    </source>
</evidence>
<keyword evidence="1" id="KW-0472">Membrane</keyword>
<reference evidence="2" key="1">
    <citation type="submission" date="2014-09" db="EMBL/GenBank/DDBJ databases">
        <authorList>
            <person name="Magalhaes I.L.F."/>
            <person name="Oliveira U."/>
            <person name="Santos F.R."/>
            <person name="Vidigal T.H.D.A."/>
            <person name="Brescovit A.D."/>
            <person name="Santos A.J."/>
        </authorList>
    </citation>
    <scope>NUCLEOTIDE SEQUENCE</scope>
    <source>
        <tissue evidence="2">Shoot tissue taken approximately 20 cm above the soil surface</tissue>
    </source>
</reference>
<feature type="transmembrane region" description="Helical" evidence="1">
    <location>
        <begin position="20"/>
        <end position="47"/>
    </location>
</feature>